<dbReference type="RefSeq" id="WP_344187577.1">
    <property type="nucleotide sequence ID" value="NZ_BAAAND010000001.1"/>
</dbReference>
<protein>
    <submittedName>
        <fullName evidence="2">Uncharacterized protein</fullName>
    </submittedName>
</protein>
<comment type="caution">
    <text evidence="2">The sequence shown here is derived from an EMBL/GenBank/DDBJ whole genome shotgun (WGS) entry which is preliminary data.</text>
</comment>
<reference evidence="2 3" key="1">
    <citation type="journal article" date="2019" name="Int. J. Syst. Evol. Microbiol.">
        <title>The Global Catalogue of Microorganisms (GCM) 10K type strain sequencing project: providing services to taxonomists for standard genome sequencing and annotation.</title>
        <authorList>
            <consortium name="The Broad Institute Genomics Platform"/>
            <consortium name="The Broad Institute Genome Sequencing Center for Infectious Disease"/>
            <person name="Wu L."/>
            <person name="Ma J."/>
        </authorList>
    </citation>
    <scope>NUCLEOTIDE SEQUENCE [LARGE SCALE GENOMIC DNA]</scope>
    <source>
        <strain evidence="2 3">JCM 14304</strain>
    </source>
</reference>
<proteinExistence type="predicted"/>
<organism evidence="2 3">
    <name type="scientific">Kribbella karoonensis</name>
    <dbReference type="NCBI Taxonomy" id="324851"/>
    <lineage>
        <taxon>Bacteria</taxon>
        <taxon>Bacillati</taxon>
        <taxon>Actinomycetota</taxon>
        <taxon>Actinomycetes</taxon>
        <taxon>Propionibacteriales</taxon>
        <taxon>Kribbellaceae</taxon>
        <taxon>Kribbella</taxon>
    </lineage>
</organism>
<dbReference type="EMBL" id="BAAAND010000001">
    <property type="protein sequence ID" value="GAA1565807.1"/>
    <property type="molecule type" value="Genomic_DNA"/>
</dbReference>
<dbReference type="Proteomes" id="UP001500190">
    <property type="component" value="Unassembled WGS sequence"/>
</dbReference>
<evidence type="ECO:0000256" key="1">
    <source>
        <dbReference type="SAM" id="MobiDB-lite"/>
    </source>
</evidence>
<evidence type="ECO:0000313" key="3">
    <source>
        <dbReference type="Proteomes" id="UP001500190"/>
    </source>
</evidence>
<keyword evidence="3" id="KW-1185">Reference proteome</keyword>
<feature type="compositionally biased region" description="Basic and acidic residues" evidence="1">
    <location>
        <begin position="1"/>
        <end position="36"/>
    </location>
</feature>
<feature type="region of interest" description="Disordered" evidence="1">
    <location>
        <begin position="1"/>
        <end position="46"/>
    </location>
</feature>
<evidence type="ECO:0000313" key="2">
    <source>
        <dbReference type="EMBL" id="GAA1565807.1"/>
    </source>
</evidence>
<name>A0ABN2CWH1_9ACTN</name>
<accession>A0ABN2CWH1</accession>
<sequence>MARKFGRGEVSKKEAKTKEKIESGEPVKVSWKEAKRYAKSQNRLGR</sequence>
<gene>
    <name evidence="2" type="ORF">GCM10009742_03890</name>
</gene>